<protein>
    <submittedName>
        <fullName evidence="1">Uncharacterized protein</fullName>
    </submittedName>
</protein>
<organism evidence="1">
    <name type="scientific">marine sediment metagenome</name>
    <dbReference type="NCBI Taxonomy" id="412755"/>
    <lineage>
        <taxon>unclassified sequences</taxon>
        <taxon>metagenomes</taxon>
        <taxon>ecological metagenomes</taxon>
    </lineage>
</organism>
<gene>
    <name evidence="1" type="ORF">LCGC14_0576900</name>
</gene>
<reference evidence="1" key="1">
    <citation type="journal article" date="2015" name="Nature">
        <title>Complex archaea that bridge the gap between prokaryotes and eukaryotes.</title>
        <authorList>
            <person name="Spang A."/>
            <person name="Saw J.H."/>
            <person name="Jorgensen S.L."/>
            <person name="Zaremba-Niedzwiedzka K."/>
            <person name="Martijn J."/>
            <person name="Lind A.E."/>
            <person name="van Eijk R."/>
            <person name="Schleper C."/>
            <person name="Guy L."/>
            <person name="Ettema T.J."/>
        </authorList>
    </citation>
    <scope>NUCLEOTIDE SEQUENCE</scope>
</reference>
<accession>A0A0F9UQS6</accession>
<dbReference type="AlphaFoldDB" id="A0A0F9UQS6"/>
<evidence type="ECO:0000313" key="1">
    <source>
        <dbReference type="EMBL" id="KKN55948.1"/>
    </source>
</evidence>
<dbReference type="EMBL" id="LAZR01000864">
    <property type="protein sequence ID" value="KKN55948.1"/>
    <property type="molecule type" value="Genomic_DNA"/>
</dbReference>
<proteinExistence type="predicted"/>
<comment type="caution">
    <text evidence="1">The sequence shown here is derived from an EMBL/GenBank/DDBJ whole genome shotgun (WGS) entry which is preliminary data.</text>
</comment>
<sequence>MDNDIMKSDGFDDNVMDAIYSLKTAINNVKNKNDLQAHIGACIMGLLRYCLDDKYSRGRLMSYVNKTLIDKDLIDGEYIEQEHGR</sequence>
<name>A0A0F9UQS6_9ZZZZ</name>